<dbReference type="Proteomes" id="UP000223606">
    <property type="component" value="Chromosome 1"/>
</dbReference>
<gene>
    <name evidence="1" type="ORF">HDIA_1678</name>
</gene>
<proteinExistence type="predicted"/>
<reference evidence="2" key="1">
    <citation type="submission" date="2017-09" db="EMBL/GenBank/DDBJ databases">
        <title>Genome sequence of Nannocystis excedens DSM 71.</title>
        <authorList>
            <person name="Blom J."/>
        </authorList>
    </citation>
    <scope>NUCLEOTIDE SEQUENCE [LARGE SCALE GENOMIC DNA]</scope>
    <source>
        <strain evidence="2">type strain: E19</strain>
    </source>
</reference>
<dbReference type="EMBL" id="LT960614">
    <property type="protein sequence ID" value="SON55219.1"/>
    <property type="molecule type" value="Genomic_DNA"/>
</dbReference>
<accession>A0A2C9D4X0</accession>
<sequence>MTGVRDLFSDLQPVTGNKSTLSLSAGCCGAAASQKGSVETKGSDAGEGFPLPVRMYKVTR</sequence>
<evidence type="ECO:0000313" key="2">
    <source>
        <dbReference type="Proteomes" id="UP000223606"/>
    </source>
</evidence>
<protein>
    <submittedName>
        <fullName evidence="1">Uncharacterized protein</fullName>
    </submittedName>
</protein>
<evidence type="ECO:0000313" key="1">
    <source>
        <dbReference type="EMBL" id="SON55219.1"/>
    </source>
</evidence>
<dbReference type="AlphaFoldDB" id="A0A2C9D4X0"/>
<keyword evidence="2" id="KW-1185">Reference proteome</keyword>
<name>A0A2C9D4X0_9HYPH</name>
<organism evidence="1 2">
    <name type="scientific">Hartmannibacter diazotrophicus</name>
    <dbReference type="NCBI Taxonomy" id="1482074"/>
    <lineage>
        <taxon>Bacteria</taxon>
        <taxon>Pseudomonadati</taxon>
        <taxon>Pseudomonadota</taxon>
        <taxon>Alphaproteobacteria</taxon>
        <taxon>Hyphomicrobiales</taxon>
        <taxon>Pleomorphomonadaceae</taxon>
        <taxon>Hartmannibacter</taxon>
    </lineage>
</organism>
<dbReference type="KEGG" id="hdi:HDIA_1678"/>